<keyword evidence="3" id="KW-1185">Reference proteome</keyword>
<evidence type="ECO:0000256" key="1">
    <source>
        <dbReference type="ARBA" id="ARBA00008307"/>
    </source>
</evidence>
<dbReference type="InterPro" id="IPR046903">
    <property type="entry name" value="Mab-21-like_nuc_Trfase"/>
</dbReference>
<proteinExistence type="inferred from homology"/>
<evidence type="ECO:0000259" key="2">
    <source>
        <dbReference type="Pfam" id="PF03281"/>
    </source>
</evidence>
<dbReference type="PANTHER" id="PTHR10656">
    <property type="entry name" value="CELL FATE DETERMINING PROTEIN MAB21-RELATED"/>
    <property type="match status" value="1"/>
</dbReference>
<dbReference type="GeneID" id="111083949"/>
<dbReference type="Proteomes" id="UP000694941">
    <property type="component" value="Unplaced"/>
</dbReference>
<evidence type="ECO:0000313" key="3">
    <source>
        <dbReference type="Proteomes" id="UP000694941"/>
    </source>
</evidence>
<protein>
    <submittedName>
        <fullName evidence="4">Uncharacterized protein LOC111083949</fullName>
    </submittedName>
</protein>
<name>A0ABM1RYF9_LIMPO</name>
<dbReference type="RefSeq" id="XP_022236414.1">
    <property type="nucleotide sequence ID" value="XM_022380706.1"/>
</dbReference>
<organism evidence="3 4">
    <name type="scientific">Limulus polyphemus</name>
    <name type="common">Atlantic horseshoe crab</name>
    <dbReference type="NCBI Taxonomy" id="6850"/>
    <lineage>
        <taxon>Eukaryota</taxon>
        <taxon>Metazoa</taxon>
        <taxon>Ecdysozoa</taxon>
        <taxon>Arthropoda</taxon>
        <taxon>Chelicerata</taxon>
        <taxon>Merostomata</taxon>
        <taxon>Xiphosura</taxon>
        <taxon>Limulidae</taxon>
        <taxon>Limulus</taxon>
    </lineage>
</organism>
<comment type="similarity">
    <text evidence="1">Belongs to the mab-21 family.</text>
</comment>
<sequence>MSFDTNNCKLLSELKKVLKNIKLDSNETKTNNAIVNAVLQEIICRMKRLDTLFNVVYQRLVYTGSYYQGLRLHEATEYDVNLVLQFPFRKEAWSIETEDSAPSFVKCKLIDSISGPTENATRNLSRFFDEEKYLTRESVIRWLQSLIDKVLKGCLQIKNVKKVRNANLIAL</sequence>
<gene>
    <name evidence="4" type="primary">LOC111083949</name>
</gene>
<dbReference type="Gene3D" id="3.30.460.90">
    <property type="match status" value="1"/>
</dbReference>
<accession>A0ABM1RYF9</accession>
<dbReference type="Pfam" id="PF03281">
    <property type="entry name" value="Mab-21"/>
    <property type="match status" value="1"/>
</dbReference>
<reference evidence="4" key="1">
    <citation type="submission" date="2025-08" db="UniProtKB">
        <authorList>
            <consortium name="RefSeq"/>
        </authorList>
    </citation>
    <scope>IDENTIFICATION</scope>
    <source>
        <tissue evidence="4">Muscle</tissue>
    </source>
</reference>
<dbReference type="PANTHER" id="PTHR10656:SF42">
    <property type="entry name" value="CYCLIC GMP-AMP SYNTHASE-LIKE PROTEIN-RELATED"/>
    <property type="match status" value="1"/>
</dbReference>
<evidence type="ECO:0000313" key="4">
    <source>
        <dbReference type="RefSeq" id="XP_022236414.1"/>
    </source>
</evidence>
<feature type="domain" description="Mab-21-like nucleotidyltransferase" evidence="2">
    <location>
        <begin position="66"/>
        <end position="163"/>
    </location>
</feature>